<sequence length="101" mass="11681">MVALSGNDCQGEAEQPSAQNYWGLGAELKEVFTQLNSPQIHEQILLQFLERSTAYFNEMQASTTKNVFWLPNNELQQLISFWTRTMISCWRSLMNNGYLND</sequence>
<evidence type="ECO:0000313" key="2">
    <source>
        <dbReference type="Proteomes" id="UP000784294"/>
    </source>
</evidence>
<proteinExistence type="predicted"/>
<dbReference type="AlphaFoldDB" id="A0A448WBT2"/>
<dbReference type="EMBL" id="CAAALY010002791">
    <property type="protein sequence ID" value="VEL07934.1"/>
    <property type="molecule type" value="Genomic_DNA"/>
</dbReference>
<protein>
    <submittedName>
        <fullName evidence="1">Uncharacterized protein</fullName>
    </submittedName>
</protein>
<keyword evidence="2" id="KW-1185">Reference proteome</keyword>
<name>A0A448WBT2_9PLAT</name>
<accession>A0A448WBT2</accession>
<dbReference type="Proteomes" id="UP000784294">
    <property type="component" value="Unassembled WGS sequence"/>
</dbReference>
<gene>
    <name evidence="1" type="ORF">PXEA_LOCUS1374</name>
</gene>
<reference evidence="1" key="1">
    <citation type="submission" date="2018-11" db="EMBL/GenBank/DDBJ databases">
        <authorList>
            <consortium name="Pathogen Informatics"/>
        </authorList>
    </citation>
    <scope>NUCLEOTIDE SEQUENCE</scope>
</reference>
<organism evidence="1 2">
    <name type="scientific">Protopolystoma xenopodis</name>
    <dbReference type="NCBI Taxonomy" id="117903"/>
    <lineage>
        <taxon>Eukaryota</taxon>
        <taxon>Metazoa</taxon>
        <taxon>Spiralia</taxon>
        <taxon>Lophotrochozoa</taxon>
        <taxon>Platyhelminthes</taxon>
        <taxon>Monogenea</taxon>
        <taxon>Polyopisthocotylea</taxon>
        <taxon>Polystomatidea</taxon>
        <taxon>Polystomatidae</taxon>
        <taxon>Protopolystoma</taxon>
    </lineage>
</organism>
<evidence type="ECO:0000313" key="1">
    <source>
        <dbReference type="EMBL" id="VEL07934.1"/>
    </source>
</evidence>
<comment type="caution">
    <text evidence="1">The sequence shown here is derived from an EMBL/GenBank/DDBJ whole genome shotgun (WGS) entry which is preliminary data.</text>
</comment>